<proteinExistence type="predicted"/>
<reference evidence="2" key="1">
    <citation type="journal article" date="2018" name="BMC Genomics">
        <title>Genomic insights into host adaptation between the wheat stripe rust pathogen (Puccinia striiformis f. sp. tritici) and the barley stripe rust pathogen (Puccinia striiformis f. sp. hordei).</title>
        <authorList>
            <person name="Xia C."/>
            <person name="Wang M."/>
            <person name="Yin C."/>
            <person name="Cornejo O.E."/>
            <person name="Hulbert S.H."/>
            <person name="Chen X."/>
        </authorList>
    </citation>
    <scope>NUCLEOTIDE SEQUENCE [LARGE SCALE GENOMIC DNA]</scope>
    <source>
        <strain evidence="2">93-210</strain>
    </source>
</reference>
<sequence length="297" mass="33769">MTNEINKLVFHRILMSSTLEPAVEPSPAPSGATFHPMHSQCNEGNHPLPPQPTIIEMHICEEFNATHGVQYQLPAYLPSDLLVHSKFTPAAKNRCDLDFHVKGFSRITFEWKKPSLTDSSWNRTTVDILCDHYGMWVLNEQSTTNDFSPVNGKSAVEEWLVSRQAKLTQKRTKMAQGEDIVDPDFEENDCRHTLYCQKVSFLVLRFKLCTVHSNIGFQVADSRLLTALTLTDNNINDSQLLLLTGQNSCYRYYLTIYTPNFLEAVGFQVMPLSLERGETLLQFTLIVMRSSRSPHTA</sequence>
<reference evidence="2" key="2">
    <citation type="journal article" date="2018" name="Mol. Plant Microbe Interact.">
        <title>Genome sequence resources for the wheat stripe rust pathogen (Puccinia striiformis f. sp. tritici) and the barley stripe rust pathogen (Puccinia striiformis f. sp. hordei).</title>
        <authorList>
            <person name="Xia C."/>
            <person name="Wang M."/>
            <person name="Yin C."/>
            <person name="Cornejo O.E."/>
            <person name="Hulbert S.H."/>
            <person name="Chen X."/>
        </authorList>
    </citation>
    <scope>NUCLEOTIDE SEQUENCE [LARGE SCALE GENOMIC DNA]</scope>
    <source>
        <strain evidence="2">93-210</strain>
    </source>
</reference>
<evidence type="ECO:0000313" key="1">
    <source>
        <dbReference type="EMBL" id="KAI7942575.1"/>
    </source>
</evidence>
<comment type="caution">
    <text evidence="1">The sequence shown here is derived from an EMBL/GenBank/DDBJ whole genome shotgun (WGS) entry which is preliminary data.</text>
</comment>
<keyword evidence="2" id="KW-1185">Reference proteome</keyword>
<name>A0ACC0E2I6_9BASI</name>
<dbReference type="Proteomes" id="UP001060170">
    <property type="component" value="Chromosome 12"/>
</dbReference>
<accession>A0ACC0E2I6</accession>
<organism evidence="1 2">
    <name type="scientific">Puccinia striiformis f. sp. tritici</name>
    <dbReference type="NCBI Taxonomy" id="168172"/>
    <lineage>
        <taxon>Eukaryota</taxon>
        <taxon>Fungi</taxon>
        <taxon>Dikarya</taxon>
        <taxon>Basidiomycota</taxon>
        <taxon>Pucciniomycotina</taxon>
        <taxon>Pucciniomycetes</taxon>
        <taxon>Pucciniales</taxon>
        <taxon>Pucciniaceae</taxon>
        <taxon>Puccinia</taxon>
    </lineage>
</organism>
<protein>
    <submittedName>
        <fullName evidence="1">Uncharacterized protein</fullName>
    </submittedName>
</protein>
<gene>
    <name evidence="1" type="ORF">MJO28_012602</name>
</gene>
<reference evidence="1 2" key="3">
    <citation type="journal article" date="2022" name="Microbiol. Spectr.">
        <title>Folding features and dynamics of 3D genome architecture in plant fungal pathogens.</title>
        <authorList>
            <person name="Xia C."/>
        </authorList>
    </citation>
    <scope>NUCLEOTIDE SEQUENCE [LARGE SCALE GENOMIC DNA]</scope>
    <source>
        <strain evidence="1 2">93-210</strain>
    </source>
</reference>
<dbReference type="EMBL" id="CM045876">
    <property type="protein sequence ID" value="KAI7942575.1"/>
    <property type="molecule type" value="Genomic_DNA"/>
</dbReference>
<evidence type="ECO:0000313" key="2">
    <source>
        <dbReference type="Proteomes" id="UP001060170"/>
    </source>
</evidence>